<evidence type="ECO:0000256" key="2">
    <source>
        <dbReference type="ARBA" id="ARBA00023002"/>
    </source>
</evidence>
<dbReference type="GeneID" id="18927640"/>
<evidence type="ECO:0000259" key="4">
    <source>
        <dbReference type="Pfam" id="PF01507"/>
    </source>
</evidence>
<keyword evidence="2" id="KW-0560">Oxidoreductase</keyword>
<dbReference type="AlphaFoldDB" id="F4RSX2"/>
<comment type="pathway">
    <text evidence="3">Sulfur metabolism; hydrogen sulfide biosynthesis; sulfite from sulfate.</text>
</comment>
<dbReference type="Proteomes" id="UP000001072">
    <property type="component" value="Unassembled WGS sequence"/>
</dbReference>
<dbReference type="SUPFAM" id="SSF52402">
    <property type="entry name" value="Adenine nucleotide alpha hydrolases-like"/>
    <property type="match status" value="1"/>
</dbReference>
<dbReference type="PANTHER" id="PTHR46509:SF1">
    <property type="entry name" value="PHOSPHOADENOSINE PHOSPHOSULFATE REDUCTASE"/>
    <property type="match status" value="1"/>
</dbReference>
<sequence>MNKNELKSINAHLESLSPIEILKWSIDHLPNLYQITSFGLTGCAIIDMISKLSHSTLVPLIFIDTLYHFNQTYQTLSDLSEKYHFQLYRFYPNGSNHRKDFENLLGSKLWETDEATYDFLTKIEPARRAYEELGVKSIITGRRRSQGFERERIPILEIDETGLIKLNPLARWDWNQTLQYIKDENVPYNRLIDLGFKSIGDFHSTVLPTKDDESKEIVERSGRWSGSRKTECGLHQDYFKAKMKYEKSQIENKFKSRDVLRDEI</sequence>
<accession>F4RSX2</accession>
<dbReference type="VEuPathDB" id="FungiDB:MELLADRAFT_37430"/>
<proteinExistence type="inferred from homology"/>
<dbReference type="PIRSF" id="PIRSF000857">
    <property type="entry name" value="PAPS_reductase"/>
    <property type="match status" value="1"/>
</dbReference>
<feature type="domain" description="Phosphoadenosine phosphosulphate reductase" evidence="4">
    <location>
        <begin position="33"/>
        <end position="206"/>
    </location>
</feature>
<dbReference type="Pfam" id="PF01507">
    <property type="entry name" value="PAPS_reduct"/>
    <property type="match status" value="1"/>
</dbReference>
<dbReference type="InParanoid" id="F4RSX2"/>
<dbReference type="EMBL" id="GL883118">
    <property type="protein sequence ID" value="EGG04404.1"/>
    <property type="molecule type" value="Genomic_DNA"/>
</dbReference>
<protein>
    <recommendedName>
        <fullName evidence="4">Phosphoadenosine phosphosulphate reductase domain-containing protein</fullName>
    </recommendedName>
</protein>
<dbReference type="eggNOG" id="KOG0189">
    <property type="taxonomic scope" value="Eukaryota"/>
</dbReference>
<dbReference type="GO" id="GO:0019379">
    <property type="term" value="P:sulfate assimilation, phosphoadenylyl sulfate reduction by phosphoadenylyl-sulfate reductase (thioredoxin)"/>
    <property type="evidence" value="ECO:0007669"/>
    <property type="project" value="InterPro"/>
</dbReference>
<dbReference type="InterPro" id="IPR014729">
    <property type="entry name" value="Rossmann-like_a/b/a_fold"/>
</dbReference>
<name>F4RSX2_MELLP</name>
<dbReference type="GO" id="GO:0005737">
    <property type="term" value="C:cytoplasm"/>
    <property type="evidence" value="ECO:0007669"/>
    <property type="project" value="TreeGrafter"/>
</dbReference>
<evidence type="ECO:0000256" key="1">
    <source>
        <dbReference type="ARBA" id="ARBA00009732"/>
    </source>
</evidence>
<dbReference type="NCBIfam" id="TIGR00434">
    <property type="entry name" value="cysH"/>
    <property type="match status" value="1"/>
</dbReference>
<comment type="similarity">
    <text evidence="1">Belongs to the PAPS reductase family. CysH subfamily.</text>
</comment>
<dbReference type="FunCoup" id="F4RSX2">
    <property type="interactions" value="136"/>
</dbReference>
<dbReference type="RefSeq" id="XP_007412195.1">
    <property type="nucleotide sequence ID" value="XM_007412133.1"/>
</dbReference>
<evidence type="ECO:0000256" key="3">
    <source>
        <dbReference type="ARBA" id="ARBA00024327"/>
    </source>
</evidence>
<dbReference type="InterPro" id="IPR004511">
    <property type="entry name" value="PAPS/APS_Rdtase"/>
</dbReference>
<gene>
    <name evidence="5" type="ORF">MELLADRAFT_37430</name>
</gene>
<evidence type="ECO:0000313" key="6">
    <source>
        <dbReference type="Proteomes" id="UP000001072"/>
    </source>
</evidence>
<reference evidence="6" key="1">
    <citation type="journal article" date="2011" name="Proc. Natl. Acad. Sci. U.S.A.">
        <title>Obligate biotrophy features unraveled by the genomic analysis of rust fungi.</title>
        <authorList>
            <person name="Duplessis S."/>
            <person name="Cuomo C.A."/>
            <person name="Lin Y.-C."/>
            <person name="Aerts A."/>
            <person name="Tisserant E."/>
            <person name="Veneault-Fourrey C."/>
            <person name="Joly D.L."/>
            <person name="Hacquard S."/>
            <person name="Amselem J."/>
            <person name="Cantarel B.L."/>
            <person name="Chiu R."/>
            <person name="Coutinho P.M."/>
            <person name="Feau N."/>
            <person name="Field M."/>
            <person name="Frey P."/>
            <person name="Gelhaye E."/>
            <person name="Goldberg J."/>
            <person name="Grabherr M.G."/>
            <person name="Kodira C.D."/>
            <person name="Kohler A."/>
            <person name="Kuees U."/>
            <person name="Lindquist E.A."/>
            <person name="Lucas S.M."/>
            <person name="Mago R."/>
            <person name="Mauceli E."/>
            <person name="Morin E."/>
            <person name="Murat C."/>
            <person name="Pangilinan J.L."/>
            <person name="Park R."/>
            <person name="Pearson M."/>
            <person name="Quesneville H."/>
            <person name="Rouhier N."/>
            <person name="Sakthikumar S."/>
            <person name="Salamov A.A."/>
            <person name="Schmutz J."/>
            <person name="Selles B."/>
            <person name="Shapiro H."/>
            <person name="Tanguay P."/>
            <person name="Tuskan G.A."/>
            <person name="Henrissat B."/>
            <person name="Van de Peer Y."/>
            <person name="Rouze P."/>
            <person name="Ellis J.G."/>
            <person name="Dodds P.N."/>
            <person name="Schein J.E."/>
            <person name="Zhong S."/>
            <person name="Hamelin R.C."/>
            <person name="Grigoriev I.V."/>
            <person name="Szabo L.J."/>
            <person name="Martin F."/>
        </authorList>
    </citation>
    <scope>NUCLEOTIDE SEQUENCE [LARGE SCALE GENOMIC DNA]</scope>
    <source>
        <strain evidence="6">98AG31 / pathotype 3-4-7</strain>
    </source>
</reference>
<dbReference type="InterPro" id="IPR002500">
    <property type="entry name" value="PAPS_reduct_dom"/>
</dbReference>
<dbReference type="OrthoDB" id="7869097at2759"/>
<dbReference type="CDD" id="cd23945">
    <property type="entry name" value="PAPS_reductase"/>
    <property type="match status" value="1"/>
</dbReference>
<dbReference type="PANTHER" id="PTHR46509">
    <property type="entry name" value="PHOSPHOADENOSINE PHOSPHOSULFATE REDUCTASE"/>
    <property type="match status" value="1"/>
</dbReference>
<keyword evidence="6" id="KW-1185">Reference proteome</keyword>
<organism evidence="6">
    <name type="scientific">Melampsora larici-populina (strain 98AG31 / pathotype 3-4-7)</name>
    <name type="common">Poplar leaf rust fungus</name>
    <dbReference type="NCBI Taxonomy" id="747676"/>
    <lineage>
        <taxon>Eukaryota</taxon>
        <taxon>Fungi</taxon>
        <taxon>Dikarya</taxon>
        <taxon>Basidiomycota</taxon>
        <taxon>Pucciniomycotina</taxon>
        <taxon>Pucciniomycetes</taxon>
        <taxon>Pucciniales</taxon>
        <taxon>Melampsoraceae</taxon>
        <taxon>Melampsora</taxon>
    </lineage>
</organism>
<dbReference type="GO" id="GO:0004604">
    <property type="term" value="F:phosphoadenylyl-sulfate reductase (thioredoxin) activity"/>
    <property type="evidence" value="ECO:0007669"/>
    <property type="project" value="InterPro"/>
</dbReference>
<evidence type="ECO:0000313" key="5">
    <source>
        <dbReference type="EMBL" id="EGG04404.1"/>
    </source>
</evidence>
<dbReference type="STRING" id="747676.F4RSX2"/>
<dbReference type="NCBIfam" id="NF002537">
    <property type="entry name" value="PRK02090.1"/>
    <property type="match status" value="1"/>
</dbReference>
<dbReference type="Gene3D" id="3.40.50.620">
    <property type="entry name" value="HUPs"/>
    <property type="match status" value="1"/>
</dbReference>
<dbReference type="KEGG" id="mlr:MELLADRAFT_37430"/>
<dbReference type="HOGENOM" id="CLU_044089_0_1_1"/>